<dbReference type="Gene3D" id="2.40.160.50">
    <property type="entry name" value="membrane protein fhac: a member of the omp85/tpsb transporter family"/>
    <property type="match status" value="1"/>
</dbReference>
<dbReference type="Pfam" id="PF01103">
    <property type="entry name" value="Omp85"/>
    <property type="match status" value="1"/>
</dbReference>
<proteinExistence type="predicted"/>
<dbReference type="InterPro" id="IPR002641">
    <property type="entry name" value="PNPLA_dom"/>
</dbReference>
<feature type="signal peptide" evidence="7">
    <location>
        <begin position="1"/>
        <end position="22"/>
    </location>
</feature>
<dbReference type="InterPro" id="IPR000184">
    <property type="entry name" value="Bac_surfAg_D15"/>
</dbReference>
<feature type="active site" description="Nucleophile" evidence="6">
    <location>
        <position position="80"/>
    </location>
</feature>
<evidence type="ECO:0000256" key="1">
    <source>
        <dbReference type="ARBA" id="ARBA00004370"/>
    </source>
</evidence>
<keyword evidence="2 6" id="KW-0378">Hydrolase</keyword>
<evidence type="ECO:0000256" key="6">
    <source>
        <dbReference type="PROSITE-ProRule" id="PRU01161"/>
    </source>
</evidence>
<feature type="short sequence motif" description="GXSXG" evidence="6">
    <location>
        <begin position="78"/>
        <end position="82"/>
    </location>
</feature>
<keyword evidence="4 6" id="KW-0443">Lipid metabolism</keyword>
<dbReference type="CDD" id="cd07205">
    <property type="entry name" value="Pat_PNPLA6_PNPLA7_NTE1_like"/>
    <property type="match status" value="1"/>
</dbReference>
<evidence type="ECO:0000259" key="8">
    <source>
        <dbReference type="PROSITE" id="PS51635"/>
    </source>
</evidence>
<dbReference type="Gene3D" id="3.40.1090.10">
    <property type="entry name" value="Cytosolic phospholipase A2 catalytic domain"/>
    <property type="match status" value="2"/>
</dbReference>
<reference evidence="10" key="1">
    <citation type="submission" date="2016-10" db="EMBL/GenBank/DDBJ databases">
        <authorList>
            <person name="Varghese N."/>
            <person name="Submissions S."/>
        </authorList>
    </citation>
    <scope>NUCLEOTIDE SEQUENCE [LARGE SCALE GENOMIC DNA]</scope>
    <source>
        <strain evidence="10">DSM 17834</strain>
    </source>
</reference>
<dbReference type="InterPro" id="IPR016035">
    <property type="entry name" value="Acyl_Trfase/lysoPLipase"/>
</dbReference>
<dbReference type="AlphaFoldDB" id="A0A1I5RU82"/>
<dbReference type="PROSITE" id="PS51635">
    <property type="entry name" value="PNPLA"/>
    <property type="match status" value="1"/>
</dbReference>
<evidence type="ECO:0000256" key="7">
    <source>
        <dbReference type="SAM" id="SignalP"/>
    </source>
</evidence>
<dbReference type="SUPFAM" id="SSF52151">
    <property type="entry name" value="FabD/lysophospholipase-like"/>
    <property type="match status" value="1"/>
</dbReference>
<dbReference type="Proteomes" id="UP000198784">
    <property type="component" value="Unassembled WGS sequence"/>
</dbReference>
<dbReference type="GO" id="GO:0016787">
    <property type="term" value="F:hydrolase activity"/>
    <property type="evidence" value="ECO:0007669"/>
    <property type="project" value="UniProtKB-UniRule"/>
</dbReference>
<dbReference type="PROSITE" id="PS51257">
    <property type="entry name" value="PROKAR_LIPOPROTEIN"/>
    <property type="match status" value="1"/>
</dbReference>
<feature type="chain" id="PRO_5011538864" evidence="7">
    <location>
        <begin position="23"/>
        <end position="749"/>
    </location>
</feature>
<evidence type="ECO:0000256" key="4">
    <source>
        <dbReference type="ARBA" id="ARBA00023098"/>
    </source>
</evidence>
<accession>A0A1I5RU82</accession>
<keyword evidence="7" id="KW-0732">Signal</keyword>
<keyword evidence="3 6" id="KW-0442">Lipid degradation</keyword>
<dbReference type="InterPro" id="IPR050301">
    <property type="entry name" value="NTE"/>
</dbReference>
<dbReference type="GO" id="GO:0019867">
    <property type="term" value="C:outer membrane"/>
    <property type="evidence" value="ECO:0007669"/>
    <property type="project" value="InterPro"/>
</dbReference>
<dbReference type="Gene3D" id="3.10.20.310">
    <property type="entry name" value="membrane protein fhac"/>
    <property type="match status" value="1"/>
</dbReference>
<comment type="caution">
    <text evidence="6">Lacks conserved residue(s) required for the propagation of feature annotation.</text>
</comment>
<evidence type="ECO:0000256" key="2">
    <source>
        <dbReference type="ARBA" id="ARBA00022801"/>
    </source>
</evidence>
<evidence type="ECO:0000313" key="10">
    <source>
        <dbReference type="Proteomes" id="UP000198784"/>
    </source>
</evidence>
<feature type="domain" description="PNPLA" evidence="8">
    <location>
        <begin position="47"/>
        <end position="238"/>
    </location>
</feature>
<dbReference type="OrthoDB" id="5290098at2"/>
<organism evidence="9 10">
    <name type="scientific">Pseudomonas borbori</name>
    <dbReference type="NCBI Taxonomy" id="289003"/>
    <lineage>
        <taxon>Bacteria</taxon>
        <taxon>Pseudomonadati</taxon>
        <taxon>Pseudomonadota</taxon>
        <taxon>Gammaproteobacteria</taxon>
        <taxon>Pseudomonadales</taxon>
        <taxon>Pseudomonadaceae</taxon>
        <taxon>Pseudomonas</taxon>
    </lineage>
</organism>
<dbReference type="EMBL" id="FOWX01000014">
    <property type="protein sequence ID" value="SFP61831.1"/>
    <property type="molecule type" value="Genomic_DNA"/>
</dbReference>
<evidence type="ECO:0000313" key="9">
    <source>
        <dbReference type="EMBL" id="SFP61831.1"/>
    </source>
</evidence>
<sequence length="749" mass="81256">MKQLGLFVCAMLLGCCAPGILASTMAGESLTAGKHPASDLKRPKICLVLSGGGARGAAHVGVLKVLEEYRVPVDCIAGTSMGSLVGAAFATGTSIEEMQRLLGGISTELLFKEKPPRQELSMRRKQDDYSILFTPEVGLGDGEVKVSKGLVSGVQLETVLRKLSKVKGFHDFDELPIPFRAVATDLVTGKAVVFSEGELANVMRASMSVPGAVAPAEFDGMILVDGMLTSNLPIQTARDEMGADIIIAVNVGTPLLKREDLNGILGVTNQMLSILTEQNVQASLATLQPGDILISPELGNFSTGDFDHLPQIAPLGEVAAREVAAQLKHLSLPPAEYAALRQRQSTQVVADLRPVDEVRFEPLARVNPETLQGLMETKAGQPIDQETLDQDMRRLYGTDDIEHVNYRFLEEPGKRVLAVNAVEKNWGPDYLRLGLGLSSDFSGDAFFNLLGSYRQTWLNSLGAEWRNDVQLGHTSGLYSEFYQPLSAQGTFFVAPHAEIERRTADLYQDDDRIASYEITSTRAGVDVGSNFKRYGELRLGMLGGTLKPQLDTGPQSLSPGEGSIAQGAFTSRLILDQLDSVHFPRSGWRAGGHLFNSNSSLGADDEYTKWDVEGNAVYSFGNHTFNFALKAGGKLGNDPLPRYDQFQWGGFLQQSGYSTGQLAGEELQYGRMMYYHRILPGSMFEGAYSGFSLEAGRIGNPLVPGNTEDWLKSASVFIASDSPLGPVYLGYGRAQDGNSSFYFYLGRPF</sequence>
<feature type="active site" description="Proton acceptor" evidence="6">
    <location>
        <position position="225"/>
    </location>
</feature>
<keyword evidence="5" id="KW-0472">Membrane</keyword>
<evidence type="ECO:0000256" key="5">
    <source>
        <dbReference type="ARBA" id="ARBA00023136"/>
    </source>
</evidence>
<name>A0A1I5RU82_9PSED</name>
<comment type="subcellular location">
    <subcellularLocation>
        <location evidence="1">Membrane</location>
    </subcellularLocation>
</comment>
<dbReference type="PANTHER" id="PTHR14226">
    <property type="entry name" value="NEUROPATHY TARGET ESTERASE/SWISS CHEESE D.MELANOGASTER"/>
    <property type="match status" value="1"/>
</dbReference>
<dbReference type="PANTHER" id="PTHR14226:SF29">
    <property type="entry name" value="NEUROPATHY TARGET ESTERASE SWS"/>
    <property type="match status" value="1"/>
</dbReference>
<dbReference type="GO" id="GO:0016042">
    <property type="term" value="P:lipid catabolic process"/>
    <property type="evidence" value="ECO:0007669"/>
    <property type="project" value="UniProtKB-UniRule"/>
</dbReference>
<evidence type="ECO:0000256" key="3">
    <source>
        <dbReference type="ARBA" id="ARBA00022963"/>
    </source>
</evidence>
<dbReference type="STRING" id="289003.SAMN05216190_1146"/>
<keyword evidence="10" id="KW-1185">Reference proteome</keyword>
<dbReference type="RefSeq" id="WP_090501273.1">
    <property type="nucleotide sequence ID" value="NZ_FOWX01000014.1"/>
</dbReference>
<gene>
    <name evidence="9" type="ORF">SAMN05216190_1146</name>
</gene>
<feature type="short sequence motif" description="GXGXXG" evidence="6">
    <location>
        <begin position="51"/>
        <end position="56"/>
    </location>
</feature>
<dbReference type="Pfam" id="PF01734">
    <property type="entry name" value="Patatin"/>
    <property type="match status" value="1"/>
</dbReference>
<protein>
    <submittedName>
        <fullName evidence="9">NTE family protein</fullName>
    </submittedName>
</protein>